<evidence type="ECO:0000313" key="1">
    <source>
        <dbReference type="EMBL" id="KXS97592.1"/>
    </source>
</evidence>
<keyword evidence="2" id="KW-1185">Reference proteome</keyword>
<evidence type="ECO:0000313" key="2">
    <source>
        <dbReference type="Proteomes" id="UP000070133"/>
    </source>
</evidence>
<feature type="non-terminal residue" evidence="1">
    <location>
        <position position="224"/>
    </location>
</feature>
<reference evidence="1 2" key="1">
    <citation type="submission" date="2015-07" db="EMBL/GenBank/DDBJ databases">
        <title>Comparative genomics of the Sigatoka disease complex on banana suggests a link between parallel evolutionary changes in Pseudocercospora fijiensis and Pseudocercospora eumusae and increased virulence on the banana host.</title>
        <authorList>
            <person name="Chang T.-C."/>
            <person name="Salvucci A."/>
            <person name="Crous P.W."/>
            <person name="Stergiopoulos I."/>
        </authorList>
    </citation>
    <scope>NUCLEOTIDE SEQUENCE [LARGE SCALE GENOMIC DNA]</scope>
    <source>
        <strain evidence="1 2">CBS 114824</strain>
    </source>
</reference>
<comment type="caution">
    <text evidence="1">The sequence shown here is derived from an EMBL/GenBank/DDBJ whole genome shotgun (WGS) entry which is preliminary data.</text>
</comment>
<proteinExistence type="predicted"/>
<accession>A0A139H5A2</accession>
<protein>
    <submittedName>
        <fullName evidence="1">Uncharacterized protein</fullName>
    </submittedName>
</protein>
<dbReference type="AlphaFoldDB" id="A0A139H5A2"/>
<dbReference type="Proteomes" id="UP000070133">
    <property type="component" value="Unassembled WGS sequence"/>
</dbReference>
<organism evidence="1 2">
    <name type="scientific">Pseudocercospora eumusae</name>
    <dbReference type="NCBI Taxonomy" id="321146"/>
    <lineage>
        <taxon>Eukaryota</taxon>
        <taxon>Fungi</taxon>
        <taxon>Dikarya</taxon>
        <taxon>Ascomycota</taxon>
        <taxon>Pezizomycotina</taxon>
        <taxon>Dothideomycetes</taxon>
        <taxon>Dothideomycetidae</taxon>
        <taxon>Mycosphaerellales</taxon>
        <taxon>Mycosphaerellaceae</taxon>
        <taxon>Pseudocercospora</taxon>
    </lineage>
</organism>
<dbReference type="EMBL" id="LFZN01000138">
    <property type="protein sequence ID" value="KXS97592.1"/>
    <property type="molecule type" value="Genomic_DNA"/>
</dbReference>
<name>A0A139H5A2_9PEZI</name>
<sequence>MPTTPFEFIWWGCYPQMASVASSSSRLIVAGGRDLEFQKWYLPCADPGEQPFSRRVVANTVAMYLDYKPKNGVPPRKTTEFMIFVIAFGVGAPADDRFTSISFKLTSTPLLLRPAIIITGISLWDSVPADAVDNSWEATPATMVAGKLTLRPAATLTSTCPIKSCPSTQTVCGEMGLRKADCINERQMKCRHCGRECPEPKNEEHGQSPMAVEEWRIWPKSDSA</sequence>
<gene>
    <name evidence="1" type="ORF">AC578_5772</name>
</gene>